<evidence type="ECO:0000313" key="4">
    <source>
        <dbReference type="EMBL" id="TFK51515.1"/>
    </source>
</evidence>
<dbReference type="SUPFAM" id="SSF51735">
    <property type="entry name" value="NAD(P)-binding Rossmann-fold domains"/>
    <property type="match status" value="1"/>
</dbReference>
<dbReference type="AlphaFoldDB" id="A0A5C3N3E0"/>
<dbReference type="EMBL" id="ML213511">
    <property type="protein sequence ID" value="TFK51515.1"/>
    <property type="molecule type" value="Genomic_DNA"/>
</dbReference>
<dbReference type="InterPro" id="IPR036291">
    <property type="entry name" value="NAD(P)-bd_dom_sf"/>
</dbReference>
<keyword evidence="1" id="KW-0521">NADP</keyword>
<dbReference type="Gene3D" id="3.40.50.720">
    <property type="entry name" value="NAD(P)-binding Rossmann-like Domain"/>
    <property type="match status" value="1"/>
</dbReference>
<sequence length="306" mass="33724">MSGFKNFAIAGVGRIGEFVAEELLKLKPDGRVSSVVILTRGRSDATLEKLSSLGATIVPVDWSSPSTITSALASAHIEVVISGLPVPAHHLQPTLADAAKQAGVKLFLPSEWGSNTTATGDNGKDDFSAAMQKMHKKLREIDLPYALVANGYWSDFIFIPNYSLWGWNVPEGKVDIWGKGDGPISFTTRRDVARFVAHILTTLPPEQLYWKDFSLEGDRKTLNEICQGYQAKTGKKLEITYHPISEQETAMKENPQLSVPFIVAWGLINWDTGAAVLEKNEEKLSNRLWPDWNPTSAVDALIETFN</sequence>
<dbReference type="GO" id="GO:0016491">
    <property type="term" value="F:oxidoreductase activity"/>
    <property type="evidence" value="ECO:0007669"/>
    <property type="project" value="UniProtKB-KW"/>
</dbReference>
<keyword evidence="2" id="KW-0560">Oxidoreductase</keyword>
<name>A0A5C3N3E0_9AGAM</name>
<keyword evidence="5" id="KW-1185">Reference proteome</keyword>
<dbReference type="PANTHER" id="PTHR47706:SF9">
    <property type="entry name" value="NMRA-LIKE DOMAIN-CONTAINING PROTEIN-RELATED"/>
    <property type="match status" value="1"/>
</dbReference>
<proteinExistence type="predicted"/>
<evidence type="ECO:0000313" key="5">
    <source>
        <dbReference type="Proteomes" id="UP000305948"/>
    </source>
</evidence>
<dbReference type="InterPro" id="IPR008030">
    <property type="entry name" value="NmrA-like"/>
</dbReference>
<reference evidence="4 5" key="1">
    <citation type="journal article" date="2019" name="Nat. Ecol. Evol.">
        <title>Megaphylogeny resolves global patterns of mushroom evolution.</title>
        <authorList>
            <person name="Varga T."/>
            <person name="Krizsan K."/>
            <person name="Foldi C."/>
            <person name="Dima B."/>
            <person name="Sanchez-Garcia M."/>
            <person name="Sanchez-Ramirez S."/>
            <person name="Szollosi G.J."/>
            <person name="Szarkandi J.G."/>
            <person name="Papp V."/>
            <person name="Albert L."/>
            <person name="Andreopoulos W."/>
            <person name="Angelini C."/>
            <person name="Antonin V."/>
            <person name="Barry K.W."/>
            <person name="Bougher N.L."/>
            <person name="Buchanan P."/>
            <person name="Buyck B."/>
            <person name="Bense V."/>
            <person name="Catcheside P."/>
            <person name="Chovatia M."/>
            <person name="Cooper J."/>
            <person name="Damon W."/>
            <person name="Desjardin D."/>
            <person name="Finy P."/>
            <person name="Geml J."/>
            <person name="Haridas S."/>
            <person name="Hughes K."/>
            <person name="Justo A."/>
            <person name="Karasinski D."/>
            <person name="Kautmanova I."/>
            <person name="Kiss B."/>
            <person name="Kocsube S."/>
            <person name="Kotiranta H."/>
            <person name="LaButti K.M."/>
            <person name="Lechner B.E."/>
            <person name="Liimatainen K."/>
            <person name="Lipzen A."/>
            <person name="Lukacs Z."/>
            <person name="Mihaltcheva S."/>
            <person name="Morgado L.N."/>
            <person name="Niskanen T."/>
            <person name="Noordeloos M.E."/>
            <person name="Ohm R.A."/>
            <person name="Ortiz-Santana B."/>
            <person name="Ovrebo C."/>
            <person name="Racz N."/>
            <person name="Riley R."/>
            <person name="Savchenko A."/>
            <person name="Shiryaev A."/>
            <person name="Soop K."/>
            <person name="Spirin V."/>
            <person name="Szebenyi C."/>
            <person name="Tomsovsky M."/>
            <person name="Tulloss R.E."/>
            <person name="Uehling J."/>
            <person name="Grigoriev I.V."/>
            <person name="Vagvolgyi C."/>
            <person name="Papp T."/>
            <person name="Martin F.M."/>
            <person name="Miettinen O."/>
            <person name="Hibbett D.S."/>
            <person name="Nagy L.G."/>
        </authorList>
    </citation>
    <scope>NUCLEOTIDE SEQUENCE [LARGE SCALE GENOMIC DNA]</scope>
    <source>
        <strain evidence="4 5">OMC1185</strain>
    </source>
</reference>
<protein>
    <submittedName>
        <fullName evidence="4">NAD-binding protein</fullName>
    </submittedName>
</protein>
<dbReference type="InterPro" id="IPR051609">
    <property type="entry name" value="NmrA/Isoflavone_reductase-like"/>
</dbReference>
<feature type="domain" description="NmrA-like" evidence="3">
    <location>
        <begin position="10"/>
        <end position="249"/>
    </location>
</feature>
<organism evidence="4 5">
    <name type="scientific">Heliocybe sulcata</name>
    <dbReference type="NCBI Taxonomy" id="5364"/>
    <lineage>
        <taxon>Eukaryota</taxon>
        <taxon>Fungi</taxon>
        <taxon>Dikarya</taxon>
        <taxon>Basidiomycota</taxon>
        <taxon>Agaricomycotina</taxon>
        <taxon>Agaricomycetes</taxon>
        <taxon>Gloeophyllales</taxon>
        <taxon>Gloeophyllaceae</taxon>
        <taxon>Heliocybe</taxon>
    </lineage>
</organism>
<evidence type="ECO:0000259" key="3">
    <source>
        <dbReference type="Pfam" id="PF05368"/>
    </source>
</evidence>
<dbReference type="PANTHER" id="PTHR47706">
    <property type="entry name" value="NMRA-LIKE FAMILY PROTEIN"/>
    <property type="match status" value="1"/>
</dbReference>
<dbReference type="Pfam" id="PF05368">
    <property type="entry name" value="NmrA"/>
    <property type="match status" value="1"/>
</dbReference>
<dbReference type="STRING" id="5364.A0A5C3N3E0"/>
<dbReference type="Proteomes" id="UP000305948">
    <property type="component" value="Unassembled WGS sequence"/>
</dbReference>
<dbReference type="OrthoDB" id="9974981at2759"/>
<dbReference type="Gene3D" id="3.90.25.10">
    <property type="entry name" value="UDP-galactose 4-epimerase, domain 1"/>
    <property type="match status" value="1"/>
</dbReference>
<evidence type="ECO:0000256" key="1">
    <source>
        <dbReference type="ARBA" id="ARBA00022857"/>
    </source>
</evidence>
<accession>A0A5C3N3E0</accession>
<gene>
    <name evidence="4" type="ORF">OE88DRAFT_1629941</name>
</gene>
<evidence type="ECO:0000256" key="2">
    <source>
        <dbReference type="ARBA" id="ARBA00023002"/>
    </source>
</evidence>